<evidence type="ECO:0000313" key="1">
    <source>
        <dbReference type="EMBL" id="ETK77815.1"/>
    </source>
</evidence>
<protein>
    <submittedName>
        <fullName evidence="2">Uncharacterized protein</fullName>
    </submittedName>
</protein>
<gene>
    <name evidence="2" type="ORF">L914_15829</name>
    <name evidence="1" type="ORF">L915_16001</name>
</gene>
<accession>W2MQB6</accession>
<dbReference type="Proteomes" id="UP000054532">
    <property type="component" value="Unassembled WGS sequence"/>
</dbReference>
<reference evidence="1" key="1">
    <citation type="submission" date="2013-11" db="EMBL/GenBank/DDBJ databases">
        <title>The Genome Sequence of Phytophthora parasitica CJ02B3.</title>
        <authorList>
            <consortium name="The Broad Institute Genomics Platform"/>
            <person name="Russ C."/>
            <person name="Tyler B."/>
            <person name="Panabieres F."/>
            <person name="Shan W."/>
            <person name="Tripathy S."/>
            <person name="Grunwald N."/>
            <person name="Machado M."/>
            <person name="Johnson C.S."/>
            <person name="Arredondo F."/>
            <person name="Hong C."/>
            <person name="Coffey M."/>
            <person name="Young S.K."/>
            <person name="Zeng Q."/>
            <person name="Gargeya S."/>
            <person name="Fitzgerald M."/>
            <person name="Abouelleil A."/>
            <person name="Alvarado L."/>
            <person name="Chapman S.B."/>
            <person name="Gainer-Dewar J."/>
            <person name="Goldberg J."/>
            <person name="Griggs A."/>
            <person name="Gujja S."/>
            <person name="Hansen M."/>
            <person name="Howarth C."/>
            <person name="Imamovic A."/>
            <person name="Ireland A."/>
            <person name="Larimer J."/>
            <person name="McCowan C."/>
            <person name="Murphy C."/>
            <person name="Pearson M."/>
            <person name="Poon T.W."/>
            <person name="Priest M."/>
            <person name="Roberts A."/>
            <person name="Saif S."/>
            <person name="Shea T."/>
            <person name="Sykes S."/>
            <person name="Wortman J."/>
            <person name="Nusbaum C."/>
            <person name="Birren B."/>
        </authorList>
    </citation>
    <scope>NUCLEOTIDE SEQUENCE [LARGE SCALE GENOMIC DNA]</scope>
    <source>
        <strain evidence="1">CJ02B3</strain>
    </source>
</reference>
<proteinExistence type="predicted"/>
<reference evidence="2" key="2">
    <citation type="submission" date="2013-11" db="EMBL/GenBank/DDBJ databases">
        <title>The Genome Sequence of Phytophthora parasitica IAC_01/95.</title>
        <authorList>
            <consortium name="The Broad Institute Genomics Platform"/>
            <person name="Russ C."/>
            <person name="Tyler B."/>
            <person name="Panabieres F."/>
            <person name="Shan W."/>
            <person name="Tripathy S."/>
            <person name="Grunwald N."/>
            <person name="Machado M."/>
            <person name="Johnson C.S."/>
            <person name="Arredondo F."/>
            <person name="Hong C."/>
            <person name="Coffey M."/>
            <person name="Young S.K."/>
            <person name="Zeng Q."/>
            <person name="Gargeya S."/>
            <person name="Fitzgerald M."/>
            <person name="Abouelleil A."/>
            <person name="Alvarado L."/>
            <person name="Chapman S.B."/>
            <person name="Gainer-Dewar J."/>
            <person name="Goldberg J."/>
            <person name="Griggs A."/>
            <person name="Gujja S."/>
            <person name="Hansen M."/>
            <person name="Howarth C."/>
            <person name="Imamovic A."/>
            <person name="Ireland A."/>
            <person name="Larimer J."/>
            <person name="McCowan C."/>
            <person name="Murphy C."/>
            <person name="Pearson M."/>
            <person name="Poon T.W."/>
            <person name="Priest M."/>
            <person name="Roberts A."/>
            <person name="Saif S."/>
            <person name="Shea T."/>
            <person name="Sykes S."/>
            <person name="Wortman J."/>
            <person name="Nusbaum C."/>
            <person name="Birren B."/>
        </authorList>
    </citation>
    <scope>NUCLEOTIDE SEQUENCE [LARGE SCALE GENOMIC DNA]</scope>
    <source>
        <strain evidence="2">IAC_01/95</strain>
    </source>
</reference>
<evidence type="ECO:0000313" key="2">
    <source>
        <dbReference type="EMBL" id="ETM37684.1"/>
    </source>
</evidence>
<dbReference type="AlphaFoldDB" id="W2MQB6"/>
<dbReference type="Proteomes" id="UP000053236">
    <property type="component" value="Unassembled WGS sequence"/>
</dbReference>
<dbReference type="EMBL" id="KI695037">
    <property type="protein sequence ID" value="ETM37684.1"/>
    <property type="molecule type" value="Genomic_DNA"/>
</dbReference>
<dbReference type="EMBL" id="KI688318">
    <property type="protein sequence ID" value="ETK77815.1"/>
    <property type="molecule type" value="Genomic_DNA"/>
</dbReference>
<name>W2MQB6_PHYNI</name>
<organism evidence="2">
    <name type="scientific">Phytophthora nicotianae</name>
    <name type="common">Potato buckeye rot agent</name>
    <name type="synonym">Phytophthora parasitica</name>
    <dbReference type="NCBI Taxonomy" id="4792"/>
    <lineage>
        <taxon>Eukaryota</taxon>
        <taxon>Sar</taxon>
        <taxon>Stramenopiles</taxon>
        <taxon>Oomycota</taxon>
        <taxon>Peronosporomycetes</taxon>
        <taxon>Peronosporales</taxon>
        <taxon>Peronosporaceae</taxon>
        <taxon>Phytophthora</taxon>
    </lineage>
</organism>
<sequence length="75" mass="8595">MHLSTPDLYDLNHLYYKARSLYSDDRYINVSVAVAVRAAILKEERRQRRAASSDPVCIRERARDAITLSTKCPPS</sequence>